<keyword evidence="2" id="KW-1185">Reference proteome</keyword>
<organism evidence="1 2">
    <name type="scientific">Vararia minispora EC-137</name>
    <dbReference type="NCBI Taxonomy" id="1314806"/>
    <lineage>
        <taxon>Eukaryota</taxon>
        <taxon>Fungi</taxon>
        <taxon>Dikarya</taxon>
        <taxon>Basidiomycota</taxon>
        <taxon>Agaricomycotina</taxon>
        <taxon>Agaricomycetes</taxon>
        <taxon>Russulales</taxon>
        <taxon>Lachnocladiaceae</taxon>
        <taxon>Vararia</taxon>
    </lineage>
</organism>
<proteinExistence type="predicted"/>
<evidence type="ECO:0000313" key="1">
    <source>
        <dbReference type="EMBL" id="KAI0033680.1"/>
    </source>
</evidence>
<reference evidence="1" key="2">
    <citation type="journal article" date="2022" name="New Phytol.">
        <title>Evolutionary transition to the ectomycorrhizal habit in the genomes of a hyperdiverse lineage of mushroom-forming fungi.</title>
        <authorList>
            <person name="Looney B."/>
            <person name="Miyauchi S."/>
            <person name="Morin E."/>
            <person name="Drula E."/>
            <person name="Courty P.E."/>
            <person name="Kohler A."/>
            <person name="Kuo A."/>
            <person name="LaButti K."/>
            <person name="Pangilinan J."/>
            <person name="Lipzen A."/>
            <person name="Riley R."/>
            <person name="Andreopoulos W."/>
            <person name="He G."/>
            <person name="Johnson J."/>
            <person name="Nolan M."/>
            <person name="Tritt A."/>
            <person name="Barry K.W."/>
            <person name="Grigoriev I.V."/>
            <person name="Nagy L.G."/>
            <person name="Hibbett D."/>
            <person name="Henrissat B."/>
            <person name="Matheny P.B."/>
            <person name="Labbe J."/>
            <person name="Martin F.M."/>
        </authorList>
    </citation>
    <scope>NUCLEOTIDE SEQUENCE</scope>
    <source>
        <strain evidence="1">EC-137</strain>
    </source>
</reference>
<accession>A0ACB8QPZ2</accession>
<comment type="caution">
    <text evidence="1">The sequence shown here is derived from an EMBL/GenBank/DDBJ whole genome shotgun (WGS) entry which is preliminary data.</text>
</comment>
<protein>
    <submittedName>
        <fullName evidence="1">Clathrin heavy chain 1</fullName>
    </submittedName>
</protein>
<sequence length="1688" mass="191056">MDISKPIQFTEHLQLSSLGIQPTSISFQTLTLESDRFVAVREKVAERDQVVIIDLSDANNVLRRPITADSVIMHPHQKILALKAGRTLQVSNLETKQKVKSHVNNEDVVFWKWISDSAIGMVTDNAVYHWSITDATSPPQKVFDRHPTLAGAQIINYRVSGDEKWMALVGISGNSANPSAFKVKGAMQLYSRDRGVSQPIEGHAAAFAEVKLDGHQHPTKLFTFSVRTAAGAKLHVVEIDHQAPDPPFTKKAVDVYFPPEATNDFPVAMQVSKKHGIVYLATKYGFIHLYDLESGACIYMNRISGETIFTAADHESTNGILCVNRKGQLLSVSVDEQTMIPYILTTLNNTELAFKLASRGNLPGADDLYVKQYQQLFQSGQYGEAAKVAANSPRGILRTAQIIESFKQAPAPPGGMSPILQYFGILLEKGELNHLESVELARPVLQQGRKQLLEKWLKENKLTCSEELGDIVRLHDLTLALSVYLRANVPNKVIACFAETGQTDKIVLYANKVGYHPDYVGLLQHIMRTNPDKGAEFAAQLVNNEGGPLVDIERVVDIFMAQNMIQPATSFLLDALKENRPEQGHLQTRLLEMNLLHAPQVADAILGNEMFTHYDRPRIANLCEKAGLLQRALEHYEDINDIKRAIVHTNVLPPDWLVNYFSRLTQEQTMACLQEMMRVNMRQNLQVVVQVATKYSDILGPVALIEMFESFKTFEGLYYYLGSIVNLSEDPEVHFKYIQAAVRTGQIREVERIVRESNHYNPEKVKNFLKEAKLQDQLPLIIVCDRFDFVHDLVLYLYQNGLTKFIEVYVQRVNSVRTPQVVGGLLDVDCDETTIKGLLASVTGTFPIDELVAEVEQRNRLKLILPWLDARVQAGSQDPAIYNALAKIYVDSNNNPEQFLKENNLYEPLVIGKFCEAREPALAYIAYAKGFCDDELIAMTNENSMFKQQARYLVKRRRPELWAQVLVPDNIHRRQLIDQVVSTAVPESTDPDDVSVTVRAFIDANLPIELIEILEKIILEPSPFSDNGSLQNLLMLTAIRADKGKVVGYINKLQNYDVNEIASIAVNNGLYEEAFTIYKKHEQHVNAINVLVEYIVSIDRGLEYANKVNKPEVWSRLAKAQLDGLRIKDAIDSYIKAEDPSNFAEVIEIANHAGKHDDLVRYLQMARKTLREPKIDTELAYAYAKTDRLHDMEDFLNFTNVADILVVGEKCFEDELYQAAKLLFTSISNWARLATTLIYLGENQAAVESARKAGNTQVWKQVHAACLEKSEFRLAQICGLNIIVHAEELPALIKLYEWKGHFTEILALLEAGLSLERAHMGIFTELAILYSKYKPERLMEHLKLFVSRINIPKVIKAAEKAHLWSELVFLYIKYDEFDNAALAMIERSADAWEHNQFKDVVVRVANIEMRVLCPYYKALSFYVQEQPMLITDLLSVMIPRVDHSRVVRMFSRQQYDHIPLIRSYLIAVQHLNIEAVNEAYNSLLIEEEDYKTLRDSVDSFDNFKNIELARELEKHPLLEFRRLAAHLYKKNGRWEESIALSKQDKLYKDAMVTAATSASVEVAEDLLSYFVDIGNKECFAAMLFICFDLLRTDIVEELSWQHGLNDFYMPYKIQNTRSLAEKIAALEKKIEEQSQKVTQKEQQEADAPMINPGGLLGNRLLLTQGNGFAGQAPPPVGFAPQMTGFGFS</sequence>
<gene>
    <name evidence="1" type="ORF">K488DRAFT_84716</name>
</gene>
<name>A0ACB8QPZ2_9AGAM</name>
<evidence type="ECO:0000313" key="2">
    <source>
        <dbReference type="Proteomes" id="UP000814128"/>
    </source>
</evidence>
<reference evidence="1" key="1">
    <citation type="submission" date="2021-02" db="EMBL/GenBank/DDBJ databases">
        <authorList>
            <consortium name="DOE Joint Genome Institute"/>
            <person name="Ahrendt S."/>
            <person name="Looney B.P."/>
            <person name="Miyauchi S."/>
            <person name="Morin E."/>
            <person name="Drula E."/>
            <person name="Courty P.E."/>
            <person name="Chicoki N."/>
            <person name="Fauchery L."/>
            <person name="Kohler A."/>
            <person name="Kuo A."/>
            <person name="Labutti K."/>
            <person name="Pangilinan J."/>
            <person name="Lipzen A."/>
            <person name="Riley R."/>
            <person name="Andreopoulos W."/>
            <person name="He G."/>
            <person name="Johnson J."/>
            <person name="Barry K.W."/>
            <person name="Grigoriev I.V."/>
            <person name="Nagy L."/>
            <person name="Hibbett D."/>
            <person name="Henrissat B."/>
            <person name="Matheny P.B."/>
            <person name="Labbe J."/>
            <person name="Martin F."/>
        </authorList>
    </citation>
    <scope>NUCLEOTIDE SEQUENCE</scope>
    <source>
        <strain evidence="1">EC-137</strain>
    </source>
</reference>
<dbReference type="Proteomes" id="UP000814128">
    <property type="component" value="Unassembled WGS sequence"/>
</dbReference>
<dbReference type="EMBL" id="MU273514">
    <property type="protein sequence ID" value="KAI0033680.1"/>
    <property type="molecule type" value="Genomic_DNA"/>
</dbReference>